<evidence type="ECO:0008006" key="3">
    <source>
        <dbReference type="Google" id="ProtNLM"/>
    </source>
</evidence>
<evidence type="ECO:0000313" key="2">
    <source>
        <dbReference type="EMBL" id="GAF73574.1"/>
    </source>
</evidence>
<dbReference type="EMBL" id="BARS01005448">
    <property type="protein sequence ID" value="GAF73574.1"/>
    <property type="molecule type" value="Genomic_DNA"/>
</dbReference>
<name>X0RXM7_9ZZZZ</name>
<dbReference type="SUPFAM" id="SSF64005">
    <property type="entry name" value="Undecaprenyl diphosphate synthase"/>
    <property type="match status" value="1"/>
</dbReference>
<reference evidence="2" key="1">
    <citation type="journal article" date="2014" name="Front. Microbiol.">
        <title>High frequency of phylogenetically diverse reductive dehalogenase-homologous genes in deep subseafloor sedimentary metagenomes.</title>
        <authorList>
            <person name="Kawai M."/>
            <person name="Futagami T."/>
            <person name="Toyoda A."/>
            <person name="Takaki Y."/>
            <person name="Nishi S."/>
            <person name="Hori S."/>
            <person name="Arai W."/>
            <person name="Tsubouchi T."/>
            <person name="Morono Y."/>
            <person name="Uchiyama I."/>
            <person name="Ito T."/>
            <person name="Fujiyama A."/>
            <person name="Inagaki F."/>
            <person name="Takami H."/>
        </authorList>
    </citation>
    <scope>NUCLEOTIDE SEQUENCE</scope>
    <source>
        <strain evidence="2">Expedition CK06-06</strain>
    </source>
</reference>
<dbReference type="AlphaFoldDB" id="X0RXM7"/>
<gene>
    <name evidence="2" type="ORF">S01H1_10686</name>
</gene>
<accession>X0RXM7</accession>
<dbReference type="Pfam" id="PF01255">
    <property type="entry name" value="Prenyltransf"/>
    <property type="match status" value="1"/>
</dbReference>
<evidence type="ECO:0000256" key="1">
    <source>
        <dbReference type="ARBA" id="ARBA00022679"/>
    </source>
</evidence>
<keyword evidence="1" id="KW-0808">Transferase</keyword>
<organism evidence="2">
    <name type="scientific">marine sediment metagenome</name>
    <dbReference type="NCBI Taxonomy" id="412755"/>
    <lineage>
        <taxon>unclassified sequences</taxon>
        <taxon>metagenomes</taxon>
        <taxon>ecological metagenomes</taxon>
    </lineage>
</organism>
<dbReference type="GO" id="GO:0016765">
    <property type="term" value="F:transferase activity, transferring alkyl or aryl (other than methyl) groups"/>
    <property type="evidence" value="ECO:0007669"/>
    <property type="project" value="InterPro"/>
</dbReference>
<sequence length="45" mass="5604">FAYAEIWITQDFWPDFRKKHLLQALVDYQKRERRFGDIYPQGDQN</sequence>
<dbReference type="InterPro" id="IPR036424">
    <property type="entry name" value="UPP_synth-like_sf"/>
</dbReference>
<comment type="caution">
    <text evidence="2">The sequence shown here is derived from an EMBL/GenBank/DDBJ whole genome shotgun (WGS) entry which is preliminary data.</text>
</comment>
<dbReference type="InterPro" id="IPR001441">
    <property type="entry name" value="UPP_synth-like"/>
</dbReference>
<protein>
    <recommendedName>
        <fullName evidence="3">Undecaprenyl diphosphate synthase</fullName>
    </recommendedName>
</protein>
<feature type="non-terminal residue" evidence="2">
    <location>
        <position position="1"/>
    </location>
</feature>
<proteinExistence type="predicted"/>
<dbReference type="Gene3D" id="3.40.1180.10">
    <property type="entry name" value="Decaprenyl diphosphate synthase-like"/>
    <property type="match status" value="1"/>
</dbReference>